<organism evidence="1 2">
    <name type="scientific">Ensifer adhaerens</name>
    <name type="common">Sinorhizobium morelense</name>
    <dbReference type="NCBI Taxonomy" id="106592"/>
    <lineage>
        <taxon>Bacteria</taxon>
        <taxon>Pseudomonadati</taxon>
        <taxon>Pseudomonadota</taxon>
        <taxon>Alphaproteobacteria</taxon>
        <taxon>Hyphomicrobiales</taxon>
        <taxon>Rhizobiaceae</taxon>
        <taxon>Sinorhizobium/Ensifer group</taxon>
        <taxon>Ensifer</taxon>
    </lineage>
</organism>
<dbReference type="Gene3D" id="3.10.105.10">
    <property type="entry name" value="Dipeptide-binding Protein, Domain 3"/>
    <property type="match status" value="1"/>
</dbReference>
<evidence type="ECO:0000313" key="2">
    <source>
        <dbReference type="Proteomes" id="UP000037425"/>
    </source>
</evidence>
<proteinExistence type="predicted"/>
<evidence type="ECO:0000313" key="1">
    <source>
        <dbReference type="EMBL" id="KOF19390.1"/>
    </source>
</evidence>
<dbReference type="PATRIC" id="fig|106592.7.peg.6231"/>
<dbReference type="EMBL" id="LGAP01000005">
    <property type="protein sequence ID" value="KOF19390.1"/>
    <property type="molecule type" value="Genomic_DNA"/>
</dbReference>
<sequence length="125" mass="13522">MNGAIEATGHVLPILSAYLGGRQRCLRDQAAARSSIGCRARPSWRSPGVFDPDTAIFAARGELDEAKRKAIYRQAAMMLRDDGGVIVPMFNNYIDATNDKVGGWVDDPNGELMGGHALTKCWVTA</sequence>
<accession>A0A0L8BXU0</accession>
<dbReference type="AlphaFoldDB" id="A0A0L8BXU0"/>
<evidence type="ECO:0008006" key="3">
    <source>
        <dbReference type="Google" id="ProtNLM"/>
    </source>
</evidence>
<protein>
    <recommendedName>
        <fullName evidence="3">Peptide/nickel transport system substrate-binding protein</fullName>
    </recommendedName>
</protein>
<comment type="caution">
    <text evidence="1">The sequence shown here is derived from an EMBL/GenBank/DDBJ whole genome shotgun (WGS) entry which is preliminary data.</text>
</comment>
<dbReference type="Proteomes" id="UP000037425">
    <property type="component" value="Unassembled WGS sequence"/>
</dbReference>
<reference evidence="2" key="1">
    <citation type="submission" date="2015-07" db="EMBL/GenBank/DDBJ databases">
        <title>Whole genome sequence of an Ensifer adhaerens strain isolated from a cave pool in the Wind Cave National Park.</title>
        <authorList>
            <person name="Eng W.W.H."/>
            <person name="Gan H.M."/>
            <person name="Barton H.A."/>
            <person name="Savka M.A."/>
        </authorList>
    </citation>
    <scope>NUCLEOTIDE SEQUENCE [LARGE SCALE GENOMIC DNA]</scope>
    <source>
        <strain evidence="2">SD006</strain>
    </source>
</reference>
<dbReference type="Gene3D" id="3.40.190.10">
    <property type="entry name" value="Periplasmic binding protein-like II"/>
    <property type="match status" value="1"/>
</dbReference>
<name>A0A0L8BXU0_ENSAD</name>
<gene>
    <name evidence="1" type="ORF">AC244_11455</name>
</gene>
<dbReference type="SUPFAM" id="SSF53850">
    <property type="entry name" value="Periplasmic binding protein-like II"/>
    <property type="match status" value="1"/>
</dbReference>